<feature type="transmembrane region" description="Helical" evidence="1">
    <location>
        <begin position="125"/>
        <end position="151"/>
    </location>
</feature>
<dbReference type="EMBL" id="JASMWN010000012">
    <property type="protein sequence ID" value="MDU9005179.1"/>
    <property type="molecule type" value="Genomic_DNA"/>
</dbReference>
<feature type="domain" description="DUF1468" evidence="2">
    <location>
        <begin position="11"/>
        <end position="148"/>
    </location>
</feature>
<feature type="transmembrane region" description="Helical" evidence="1">
    <location>
        <begin position="80"/>
        <end position="96"/>
    </location>
</feature>
<keyword evidence="1" id="KW-1133">Transmembrane helix</keyword>
<dbReference type="Pfam" id="PF07331">
    <property type="entry name" value="TctB"/>
    <property type="match status" value="1"/>
</dbReference>
<feature type="transmembrane region" description="Helical" evidence="1">
    <location>
        <begin position="102"/>
        <end position="118"/>
    </location>
</feature>
<evidence type="ECO:0000259" key="2">
    <source>
        <dbReference type="Pfam" id="PF07331"/>
    </source>
</evidence>
<accession>A0ABU3VG74</accession>
<comment type="caution">
    <text evidence="3">The sequence shown here is derived from an EMBL/GenBank/DDBJ whole genome shotgun (WGS) entry which is preliminary data.</text>
</comment>
<dbReference type="InterPro" id="IPR009936">
    <property type="entry name" value="DUF1468"/>
</dbReference>
<sequence>MRFNNAIPGTLLILFALAEIAYAATFPRLHGQNYGPDLFPTLIGIGLIVCGTILIFQGIAQRATVPLIQIGDWAQDRDNVLNVVMVLGCIVFYILLSDSLGFIPSSLLILTILLIRFGSSWRTSLIVAIATTFIIHTVFAKVLLVPLPWGILLPVAW</sequence>
<organism evidence="3 4">
    <name type="scientific">Sedimentitalea todarodis</name>
    <dbReference type="NCBI Taxonomy" id="1631240"/>
    <lineage>
        <taxon>Bacteria</taxon>
        <taxon>Pseudomonadati</taxon>
        <taxon>Pseudomonadota</taxon>
        <taxon>Alphaproteobacteria</taxon>
        <taxon>Rhodobacterales</taxon>
        <taxon>Paracoccaceae</taxon>
        <taxon>Sedimentitalea</taxon>
    </lineage>
</organism>
<name>A0ABU3VG74_9RHOB</name>
<keyword evidence="1" id="KW-0812">Transmembrane</keyword>
<gene>
    <name evidence="3" type="ORF">QO231_15130</name>
</gene>
<proteinExistence type="predicted"/>
<dbReference type="Proteomes" id="UP001255416">
    <property type="component" value="Unassembled WGS sequence"/>
</dbReference>
<evidence type="ECO:0000313" key="4">
    <source>
        <dbReference type="Proteomes" id="UP001255416"/>
    </source>
</evidence>
<reference evidence="4" key="1">
    <citation type="submission" date="2023-05" db="EMBL/GenBank/DDBJ databases">
        <title>Sedimentitalea sp. nov. JM2-8.</title>
        <authorList>
            <person name="Huang J."/>
        </authorList>
    </citation>
    <scope>NUCLEOTIDE SEQUENCE [LARGE SCALE GENOMIC DNA]</scope>
    <source>
        <strain evidence="4">KHS03</strain>
    </source>
</reference>
<protein>
    <submittedName>
        <fullName evidence="3">Tripartite tricarboxylate transporter TctB family protein</fullName>
    </submittedName>
</protein>
<feature type="transmembrane region" description="Helical" evidence="1">
    <location>
        <begin position="39"/>
        <end position="59"/>
    </location>
</feature>
<keyword evidence="1" id="KW-0472">Membrane</keyword>
<evidence type="ECO:0000313" key="3">
    <source>
        <dbReference type="EMBL" id="MDU9005179.1"/>
    </source>
</evidence>
<keyword evidence="4" id="KW-1185">Reference proteome</keyword>
<evidence type="ECO:0000256" key="1">
    <source>
        <dbReference type="SAM" id="Phobius"/>
    </source>
</evidence>